<dbReference type="InterPro" id="IPR048912">
    <property type="entry name" value="BetaGal1-like_ABD1"/>
</dbReference>
<dbReference type="Proteomes" id="UP000001555">
    <property type="component" value="Unassembled WGS sequence"/>
</dbReference>
<feature type="domain" description="Beta-galactosidase 1-like first all-beta" evidence="5">
    <location>
        <begin position="149"/>
        <end position="256"/>
    </location>
</feature>
<gene>
    <name evidence="8" type="primary">8032282</name>
    <name evidence="7" type="ORF">IscW_ISCW019678</name>
</gene>
<dbReference type="EC" id="3.2.1.23" evidence="7"/>
<name>B7PW86_IXOSC</name>
<evidence type="ECO:0000259" key="4">
    <source>
        <dbReference type="Pfam" id="PF01301"/>
    </source>
</evidence>
<dbReference type="FunFam" id="2.60.120.260:FF:000049">
    <property type="entry name" value="Beta-galactosidase"/>
    <property type="match status" value="1"/>
</dbReference>
<evidence type="ECO:0000313" key="9">
    <source>
        <dbReference type="Proteomes" id="UP000001555"/>
    </source>
</evidence>
<evidence type="ECO:0000256" key="1">
    <source>
        <dbReference type="ARBA" id="ARBA00009809"/>
    </source>
</evidence>
<dbReference type="EnsemblMetazoa" id="ISCW019678-RA">
    <property type="protein sequence ID" value="ISCW019678-PA"/>
    <property type="gene ID" value="ISCW019678"/>
</dbReference>
<dbReference type="PANTHER" id="PTHR23421">
    <property type="entry name" value="BETA-GALACTOSIDASE RELATED"/>
    <property type="match status" value="1"/>
</dbReference>
<evidence type="ECO:0000256" key="3">
    <source>
        <dbReference type="ARBA" id="ARBA00023295"/>
    </source>
</evidence>
<dbReference type="VEuPathDB" id="VectorBase:ISCI019678"/>
<dbReference type="Pfam" id="PF01301">
    <property type="entry name" value="Glyco_hydro_35"/>
    <property type="match status" value="1"/>
</dbReference>
<dbReference type="STRING" id="6945.B7PW86"/>
<dbReference type="PRINTS" id="PR00742">
    <property type="entry name" value="GLHYDRLASE35"/>
</dbReference>
<evidence type="ECO:0000313" key="7">
    <source>
        <dbReference type="EMBL" id="EEC10858.1"/>
    </source>
</evidence>
<dbReference type="Pfam" id="PF21317">
    <property type="entry name" value="BetaGal_ABD_1"/>
    <property type="match status" value="1"/>
</dbReference>
<dbReference type="EMBL" id="DS806217">
    <property type="protein sequence ID" value="EEC10858.1"/>
    <property type="molecule type" value="Genomic_DNA"/>
</dbReference>
<dbReference type="VEuPathDB" id="VectorBase:ISCP_020972"/>
<organism>
    <name type="scientific">Ixodes scapularis</name>
    <name type="common">Black-legged tick</name>
    <name type="synonym">Deer tick</name>
    <dbReference type="NCBI Taxonomy" id="6945"/>
    <lineage>
        <taxon>Eukaryota</taxon>
        <taxon>Metazoa</taxon>
        <taxon>Ecdysozoa</taxon>
        <taxon>Arthropoda</taxon>
        <taxon>Chelicerata</taxon>
        <taxon>Arachnida</taxon>
        <taxon>Acari</taxon>
        <taxon>Parasitiformes</taxon>
        <taxon>Ixodida</taxon>
        <taxon>Ixodoidea</taxon>
        <taxon>Ixodidae</taxon>
        <taxon>Ixodinae</taxon>
        <taxon>Ixodes</taxon>
    </lineage>
</organism>
<dbReference type="EMBL" id="ABJB010409819">
    <property type="status" value="NOT_ANNOTATED_CDS"/>
    <property type="molecule type" value="Genomic_DNA"/>
</dbReference>
<feature type="domain" description="Beta-galactosidase galactose-binding" evidence="6">
    <location>
        <begin position="282"/>
        <end position="338"/>
    </location>
</feature>
<keyword evidence="3 7" id="KW-0326">Glycosidase</keyword>
<dbReference type="GO" id="GO:0004565">
    <property type="term" value="F:beta-galactosidase activity"/>
    <property type="evidence" value="ECO:0000318"/>
    <property type="project" value="GO_Central"/>
</dbReference>
<sequence length="373" mass="41865">MPIKGGPIVVTEYYTGWMDFWGFRHNPADPPRVVGTFEDMMNHNASVVFYMFHGGTSFGFGAATSSGAPLVTSYDYDAPMSEAGDPRPLYYMIRDSTAKYLPLPDGEPPGPSKKMYLGEVELSESISLSEVMNRFRERNWLRRAQSKLPMTFEELGQDYGFVFYSVRYDLEDVMLAKLEVVGLRDRAHVFLKNKTEILYVHKNESIVNVSLAKGDTVTILVENMGREDFGPENHDRKGLTEVKLNGVPLGGWTMEAVPVTKNRDVSYILQLLLDAVGQGDVPGFFHGTFQLPQGEPADTFLDPRGWGKGIAFVNGINLGRYWATVGPQITLYVPAPFLLAYPEDNRLVLLELEMVPRDSRVRLVDTPKLDADF</sequence>
<dbReference type="InParanoid" id="B7PW86"/>
<evidence type="ECO:0000259" key="6">
    <source>
        <dbReference type="Pfam" id="PF21467"/>
    </source>
</evidence>
<dbReference type="AlphaFoldDB" id="B7PW86"/>
<feature type="domain" description="Glycoside hydrolase 35 catalytic" evidence="4">
    <location>
        <begin position="6"/>
        <end position="98"/>
    </location>
</feature>
<dbReference type="PaxDb" id="6945-B7PW86"/>
<evidence type="ECO:0000313" key="8">
    <source>
        <dbReference type="EnsemblMetazoa" id="ISCW019678-PA"/>
    </source>
</evidence>
<dbReference type="OrthoDB" id="6494933at2759"/>
<proteinExistence type="inferred from homology"/>
<dbReference type="InterPro" id="IPR048913">
    <property type="entry name" value="BetaGal_gal-bd"/>
</dbReference>
<dbReference type="EMBL" id="ABJB010495578">
    <property type="status" value="NOT_ANNOTATED_CDS"/>
    <property type="molecule type" value="Genomic_DNA"/>
</dbReference>
<dbReference type="SUPFAM" id="SSF49785">
    <property type="entry name" value="Galactose-binding domain-like"/>
    <property type="match status" value="1"/>
</dbReference>
<comment type="similarity">
    <text evidence="1">Belongs to the glycosyl hydrolase 35 family.</text>
</comment>
<dbReference type="GO" id="GO:0005773">
    <property type="term" value="C:vacuole"/>
    <property type="evidence" value="ECO:0000318"/>
    <property type="project" value="GO_Central"/>
</dbReference>
<keyword evidence="9" id="KW-1185">Reference proteome</keyword>
<dbReference type="InterPro" id="IPR017853">
    <property type="entry name" value="GH"/>
</dbReference>
<accession>B7PW86</accession>
<dbReference type="InterPro" id="IPR008979">
    <property type="entry name" value="Galactose-bd-like_sf"/>
</dbReference>
<reference evidence="8" key="2">
    <citation type="submission" date="2020-05" db="UniProtKB">
        <authorList>
            <consortium name="EnsemblMetazoa"/>
        </authorList>
    </citation>
    <scope>IDENTIFICATION</scope>
    <source>
        <strain evidence="8">wikel</strain>
    </source>
</reference>
<dbReference type="VEuPathDB" id="VectorBase:ISCW019678"/>
<dbReference type="GO" id="GO:0019388">
    <property type="term" value="P:galactose catabolic process"/>
    <property type="evidence" value="ECO:0000318"/>
    <property type="project" value="GO_Central"/>
</dbReference>
<reference evidence="7 9" key="1">
    <citation type="submission" date="2008-03" db="EMBL/GenBank/DDBJ databases">
        <title>Annotation of Ixodes scapularis.</title>
        <authorList>
            <consortium name="Ixodes scapularis Genome Project Consortium"/>
            <person name="Caler E."/>
            <person name="Hannick L.I."/>
            <person name="Bidwell S."/>
            <person name="Joardar V."/>
            <person name="Thiagarajan M."/>
            <person name="Amedeo P."/>
            <person name="Galinsky K.J."/>
            <person name="Schobel S."/>
            <person name="Inman J."/>
            <person name="Hostetler J."/>
            <person name="Miller J."/>
            <person name="Hammond M."/>
            <person name="Megy K."/>
            <person name="Lawson D."/>
            <person name="Kodira C."/>
            <person name="Sutton G."/>
            <person name="Meyer J."/>
            <person name="Hill C.A."/>
            <person name="Birren B."/>
            <person name="Nene V."/>
            <person name="Collins F."/>
            <person name="Alarcon-Chaidez F."/>
            <person name="Wikel S."/>
            <person name="Strausberg R."/>
        </authorList>
    </citation>
    <scope>NUCLEOTIDE SEQUENCE [LARGE SCALE GENOMIC DNA]</scope>
    <source>
        <strain evidence="9">Wikel</strain>
        <strain evidence="7">Wikel colony</strain>
    </source>
</reference>
<dbReference type="HOGENOM" id="CLU_007853_7_0_1"/>
<protein>
    <submittedName>
        <fullName evidence="7">Beta-galactosidase, putative</fullName>
        <ecNumber evidence="7">3.2.1.23</ecNumber>
    </submittedName>
</protein>
<evidence type="ECO:0000259" key="5">
    <source>
        <dbReference type="Pfam" id="PF21317"/>
    </source>
</evidence>
<evidence type="ECO:0000256" key="2">
    <source>
        <dbReference type="ARBA" id="ARBA00022801"/>
    </source>
</evidence>
<dbReference type="InterPro" id="IPR031330">
    <property type="entry name" value="Gly_Hdrlase_35_cat"/>
</dbReference>
<dbReference type="SUPFAM" id="SSF51445">
    <property type="entry name" value="(Trans)glycosidases"/>
    <property type="match status" value="1"/>
</dbReference>
<dbReference type="Pfam" id="PF21467">
    <property type="entry name" value="BetaGal_gal-bd"/>
    <property type="match status" value="1"/>
</dbReference>
<dbReference type="Gene3D" id="2.60.120.260">
    <property type="entry name" value="Galactose-binding domain-like"/>
    <property type="match status" value="2"/>
</dbReference>
<keyword evidence="2 7" id="KW-0378">Hydrolase</keyword>
<dbReference type="InterPro" id="IPR001944">
    <property type="entry name" value="Glycoside_Hdrlase_35"/>
</dbReference>